<keyword evidence="8 13" id="KW-1208">Phospholipid metabolism</keyword>
<feature type="binding site" evidence="13">
    <location>
        <position position="135"/>
    </location>
    <ligand>
        <name>sn-glycerol 3-phosphate</name>
        <dbReference type="ChEBI" id="CHEBI:57597"/>
    </ligand>
</feature>
<keyword evidence="21" id="KW-1185">Reference proteome</keyword>
<evidence type="ECO:0000256" key="16">
    <source>
        <dbReference type="PIRSR" id="PIRSR000114-3"/>
    </source>
</evidence>
<dbReference type="Pfam" id="PF07479">
    <property type="entry name" value="NAD_Gly3P_dh_C"/>
    <property type="match status" value="1"/>
</dbReference>
<evidence type="ECO:0000256" key="2">
    <source>
        <dbReference type="ARBA" id="ARBA00022516"/>
    </source>
</evidence>
<feature type="binding site" evidence="13">
    <location>
        <position position="10"/>
    </location>
    <ligand>
        <name>NADPH</name>
        <dbReference type="ChEBI" id="CHEBI:57783"/>
    </ligand>
</feature>
<feature type="binding site" evidence="13">
    <location>
        <position position="254"/>
    </location>
    <ligand>
        <name>sn-glycerol 3-phosphate</name>
        <dbReference type="ChEBI" id="CHEBI:57597"/>
    </ligand>
</feature>
<feature type="domain" description="Glycerol-3-phosphate dehydrogenase NAD-dependent C-terminal" evidence="19">
    <location>
        <begin position="179"/>
        <end position="319"/>
    </location>
</feature>
<keyword evidence="3 13" id="KW-0521">NADP</keyword>
<evidence type="ECO:0000256" key="11">
    <source>
        <dbReference type="ARBA" id="ARBA00069372"/>
    </source>
</evidence>
<feature type="binding site" evidence="16">
    <location>
        <begin position="7"/>
        <end position="12"/>
    </location>
    <ligand>
        <name>NAD(+)</name>
        <dbReference type="ChEBI" id="CHEBI:57540"/>
    </ligand>
</feature>
<dbReference type="GO" id="GO:0046168">
    <property type="term" value="P:glycerol-3-phosphate catabolic process"/>
    <property type="evidence" value="ECO:0007669"/>
    <property type="project" value="InterPro"/>
</dbReference>
<dbReference type="Proteomes" id="UP000214973">
    <property type="component" value="Chromosome 1"/>
</dbReference>
<keyword evidence="7 13" id="KW-0594">Phospholipid biosynthesis</keyword>
<dbReference type="PANTHER" id="PTHR11728">
    <property type="entry name" value="GLYCEROL-3-PHOSPHATE DEHYDROGENASE"/>
    <property type="match status" value="1"/>
</dbReference>
<feature type="binding site" evidence="15">
    <location>
        <position position="105"/>
    </location>
    <ligand>
        <name>substrate</name>
    </ligand>
</feature>
<dbReference type="PIRSF" id="PIRSF000114">
    <property type="entry name" value="Glycerol-3-P_dh"/>
    <property type="match status" value="1"/>
</dbReference>
<dbReference type="GO" id="GO:0051287">
    <property type="term" value="F:NAD binding"/>
    <property type="evidence" value="ECO:0007669"/>
    <property type="project" value="InterPro"/>
</dbReference>
<gene>
    <name evidence="13 20" type="primary">gpsA</name>
    <name evidence="20" type="ORF">SAMEA44547418_00849</name>
</gene>
<keyword evidence="4 13" id="KW-0560">Oxidoreductase</keyword>
<name>A0A239YYC0_9FIRM</name>
<evidence type="ECO:0000256" key="14">
    <source>
        <dbReference type="PIRSR" id="PIRSR000114-1"/>
    </source>
</evidence>
<dbReference type="GO" id="GO:0141153">
    <property type="term" value="F:glycerol-3-phosphate dehydrogenase (NADP+) activity"/>
    <property type="evidence" value="ECO:0007669"/>
    <property type="project" value="RHEA"/>
</dbReference>
<evidence type="ECO:0000256" key="9">
    <source>
        <dbReference type="ARBA" id="ARBA00052716"/>
    </source>
</evidence>
<organism evidence="20 21">
    <name type="scientific">Veillonella rodentium</name>
    <dbReference type="NCBI Taxonomy" id="248315"/>
    <lineage>
        <taxon>Bacteria</taxon>
        <taxon>Bacillati</taxon>
        <taxon>Bacillota</taxon>
        <taxon>Negativicutes</taxon>
        <taxon>Veillonellales</taxon>
        <taxon>Veillonellaceae</taxon>
        <taxon>Veillonella</taxon>
    </lineage>
</organism>
<feature type="binding site" evidence="16">
    <location>
        <position position="139"/>
    </location>
    <ligand>
        <name>NAD(+)</name>
        <dbReference type="ChEBI" id="CHEBI:57540"/>
    </ligand>
</feature>
<dbReference type="NCBIfam" id="NF000940">
    <property type="entry name" value="PRK00094.1-2"/>
    <property type="match status" value="1"/>
</dbReference>
<dbReference type="InterPro" id="IPR006109">
    <property type="entry name" value="G3P_DH_NAD-dep_C"/>
</dbReference>
<feature type="binding site" evidence="13">
    <location>
        <position position="254"/>
    </location>
    <ligand>
        <name>NADPH</name>
        <dbReference type="ChEBI" id="CHEBI:57783"/>
    </ligand>
</feature>
<dbReference type="HAMAP" id="MF_00394">
    <property type="entry name" value="NAD_Glyc3P_dehydrog"/>
    <property type="match status" value="1"/>
</dbReference>
<dbReference type="SUPFAM" id="SSF51735">
    <property type="entry name" value="NAD(P)-binding Rossmann-fold domains"/>
    <property type="match status" value="1"/>
</dbReference>
<dbReference type="NCBIfam" id="NF000942">
    <property type="entry name" value="PRK00094.1-4"/>
    <property type="match status" value="1"/>
</dbReference>
<evidence type="ECO:0000256" key="4">
    <source>
        <dbReference type="ARBA" id="ARBA00023002"/>
    </source>
</evidence>
<feature type="active site" description="Proton acceptor" evidence="13 14">
    <location>
        <position position="190"/>
    </location>
</feature>
<feature type="binding site" evidence="13">
    <location>
        <position position="243"/>
    </location>
    <ligand>
        <name>sn-glycerol 3-phosphate</name>
        <dbReference type="ChEBI" id="CHEBI:57597"/>
    </ligand>
</feature>
<comment type="function">
    <text evidence="13">Catalyzes the reduction of the glycolytic intermediate dihydroxyacetone phosphate (DHAP) to sn-glycerol 3-phosphate (G3P), the key precursor for phospholipid synthesis.</text>
</comment>
<evidence type="ECO:0000313" key="21">
    <source>
        <dbReference type="Proteomes" id="UP000214973"/>
    </source>
</evidence>
<dbReference type="SUPFAM" id="SSF48179">
    <property type="entry name" value="6-phosphogluconate dehydrogenase C-terminal domain-like"/>
    <property type="match status" value="1"/>
</dbReference>
<dbReference type="FunFam" id="3.40.50.720:FF:000019">
    <property type="entry name" value="Glycerol-3-phosphate dehydrogenase [NAD(P)+]"/>
    <property type="match status" value="1"/>
</dbReference>
<keyword evidence="13" id="KW-0547">Nucleotide-binding</keyword>
<dbReference type="PROSITE" id="PS00957">
    <property type="entry name" value="NAD_G3PDH"/>
    <property type="match status" value="1"/>
</dbReference>
<comment type="catalytic activity">
    <reaction evidence="13">
        <text>sn-glycerol 3-phosphate + NAD(+) = dihydroxyacetone phosphate + NADH + H(+)</text>
        <dbReference type="Rhea" id="RHEA:11092"/>
        <dbReference type="ChEBI" id="CHEBI:15378"/>
        <dbReference type="ChEBI" id="CHEBI:57540"/>
        <dbReference type="ChEBI" id="CHEBI:57597"/>
        <dbReference type="ChEBI" id="CHEBI:57642"/>
        <dbReference type="ChEBI" id="CHEBI:57945"/>
        <dbReference type="EC" id="1.1.1.94"/>
    </reaction>
</comment>
<feature type="domain" description="Glycerol-3-phosphate dehydrogenase NAD-dependent N-terminal" evidence="18">
    <location>
        <begin position="3"/>
        <end position="158"/>
    </location>
</feature>
<dbReference type="RefSeq" id="WP_095065827.1">
    <property type="nucleotide sequence ID" value="NZ_LT906470.1"/>
</dbReference>
<sequence>MNVVVIGSGSWGTALAIKSALAGNTTTIYCRRPEFGKQLAIDHENKEYLPGVILPDSLQFSSDLEACIRNAQIVLMVTPSVHVRTSLEAIQPYAHKEQSYVLCSKGVEQTTGKLLTTVMSEILGSVGCNLAVLTGPNHAEEVARNLPAAAVLSTENLDVAIKLQNALHSQNFRIYSSTDLIGVELAGATKNIIALAAGIVDGLALGDNCKAMLLTRGLHEMTRFGVALGAKKETYAGLAGMGDLIATCMSGHSRNRSAGQQLADGRTMDDIMQHTNMVVEGFFATDIIHKMAEEHDIEMPITAALHDVLHQKITPAAALEELMGRNSKIEVS</sequence>
<evidence type="ECO:0000256" key="8">
    <source>
        <dbReference type="ARBA" id="ARBA00023264"/>
    </source>
</evidence>
<dbReference type="Gene3D" id="3.40.50.720">
    <property type="entry name" value="NAD(P)-binding Rossmann-like Domain"/>
    <property type="match status" value="1"/>
</dbReference>
<comment type="catalytic activity">
    <reaction evidence="9">
        <text>sn-glycerol 3-phosphate + NADP(+) = dihydroxyacetone phosphate + NADPH + H(+)</text>
        <dbReference type="Rhea" id="RHEA:11096"/>
        <dbReference type="ChEBI" id="CHEBI:15378"/>
        <dbReference type="ChEBI" id="CHEBI:57597"/>
        <dbReference type="ChEBI" id="CHEBI:57642"/>
        <dbReference type="ChEBI" id="CHEBI:57783"/>
        <dbReference type="ChEBI" id="CHEBI:58349"/>
        <dbReference type="EC" id="1.1.1.94"/>
    </reaction>
    <physiologicalReaction direction="right-to-left" evidence="9">
        <dbReference type="Rhea" id="RHEA:11098"/>
    </physiologicalReaction>
</comment>
<feature type="binding site" evidence="13">
    <location>
        <position position="278"/>
    </location>
    <ligand>
        <name>NADPH</name>
        <dbReference type="ChEBI" id="CHEBI:57783"/>
    </ligand>
</feature>
<keyword evidence="5 13" id="KW-0520">NAD</keyword>
<dbReference type="Gene3D" id="1.10.1040.10">
    <property type="entry name" value="N-(1-d-carboxylethyl)-l-norvaline Dehydrogenase, domain 2"/>
    <property type="match status" value="1"/>
</dbReference>
<dbReference type="UniPathway" id="UPA00940"/>
<dbReference type="InterPro" id="IPR011128">
    <property type="entry name" value="G3P_DH_NAD-dep_N"/>
</dbReference>
<dbReference type="EMBL" id="LT906470">
    <property type="protein sequence ID" value="SNV63747.1"/>
    <property type="molecule type" value="Genomic_DNA"/>
</dbReference>
<dbReference type="InterPro" id="IPR036291">
    <property type="entry name" value="NAD(P)-bd_dom_sf"/>
</dbReference>
<dbReference type="FunFam" id="1.10.1040.10:FF:000001">
    <property type="entry name" value="Glycerol-3-phosphate dehydrogenase [NAD(P)+]"/>
    <property type="match status" value="1"/>
</dbReference>
<dbReference type="AlphaFoldDB" id="A0A239YYC0"/>
<dbReference type="InterPro" id="IPR013328">
    <property type="entry name" value="6PGD_dom2"/>
</dbReference>
<evidence type="ECO:0000256" key="3">
    <source>
        <dbReference type="ARBA" id="ARBA00022857"/>
    </source>
</evidence>
<feature type="binding site" evidence="15">
    <location>
        <begin position="254"/>
        <end position="255"/>
    </location>
    <ligand>
        <name>substrate</name>
    </ligand>
</feature>
<evidence type="ECO:0000256" key="10">
    <source>
        <dbReference type="ARBA" id="ARBA00066687"/>
    </source>
</evidence>
<evidence type="ECO:0000259" key="18">
    <source>
        <dbReference type="Pfam" id="PF01210"/>
    </source>
</evidence>
<dbReference type="GO" id="GO:0141152">
    <property type="term" value="F:glycerol-3-phosphate dehydrogenase (NAD+) activity"/>
    <property type="evidence" value="ECO:0007669"/>
    <property type="project" value="RHEA"/>
</dbReference>
<feature type="binding site" evidence="13">
    <location>
        <position position="31"/>
    </location>
    <ligand>
        <name>NADPH</name>
        <dbReference type="ChEBI" id="CHEBI:57783"/>
    </ligand>
</feature>
<dbReference type="GO" id="GO:0005829">
    <property type="term" value="C:cytosol"/>
    <property type="evidence" value="ECO:0007669"/>
    <property type="project" value="TreeGrafter"/>
</dbReference>
<evidence type="ECO:0000256" key="15">
    <source>
        <dbReference type="PIRSR" id="PIRSR000114-2"/>
    </source>
</evidence>
<evidence type="ECO:0000256" key="7">
    <source>
        <dbReference type="ARBA" id="ARBA00023209"/>
    </source>
</evidence>
<feature type="binding site" evidence="13">
    <location>
        <position position="280"/>
    </location>
    <ligand>
        <name>NADPH</name>
        <dbReference type="ChEBI" id="CHEBI:57783"/>
    </ligand>
</feature>
<feature type="binding site" evidence="13">
    <location>
        <position position="253"/>
    </location>
    <ligand>
        <name>sn-glycerol 3-phosphate</name>
        <dbReference type="ChEBI" id="CHEBI:57597"/>
    </ligand>
</feature>
<feature type="binding site" evidence="13">
    <location>
        <position position="48"/>
    </location>
    <ligand>
        <name>NADPH</name>
        <dbReference type="ChEBI" id="CHEBI:57783"/>
    </ligand>
</feature>
<feature type="binding site" evidence="13">
    <location>
        <position position="32"/>
    </location>
    <ligand>
        <name>NADPH</name>
        <dbReference type="ChEBI" id="CHEBI:57783"/>
    </ligand>
</feature>
<comment type="similarity">
    <text evidence="1 13 17">Belongs to the NAD-dependent glycerol-3-phosphate dehydrogenase family.</text>
</comment>
<comment type="subcellular location">
    <subcellularLocation>
        <location evidence="13">Cytoplasm</location>
    </subcellularLocation>
</comment>
<dbReference type="GO" id="GO:0006650">
    <property type="term" value="P:glycerophospholipid metabolic process"/>
    <property type="evidence" value="ECO:0007669"/>
    <property type="project" value="UniProtKB-UniRule"/>
</dbReference>
<proteinExistence type="inferred from homology"/>
<evidence type="ECO:0000256" key="5">
    <source>
        <dbReference type="ARBA" id="ARBA00023027"/>
    </source>
</evidence>
<evidence type="ECO:0000256" key="1">
    <source>
        <dbReference type="ARBA" id="ARBA00011009"/>
    </source>
</evidence>
<comment type="caution">
    <text evidence="13">Lacks conserved residue(s) required for the propagation of feature annotation.</text>
</comment>
<dbReference type="Pfam" id="PF01210">
    <property type="entry name" value="NAD_Gly3P_dh_N"/>
    <property type="match status" value="1"/>
</dbReference>
<reference evidence="20 21" key="1">
    <citation type="submission" date="2017-06" db="EMBL/GenBank/DDBJ databases">
        <authorList>
            <consortium name="Pathogen Informatics"/>
        </authorList>
    </citation>
    <scope>NUCLEOTIDE SEQUENCE [LARGE SCALE GENOMIC DNA]</scope>
    <source>
        <strain evidence="20 21">NCTC12018</strain>
    </source>
</reference>
<keyword evidence="2 13" id="KW-0444">Lipid biosynthesis</keyword>
<feature type="binding site" evidence="16">
    <location>
        <position position="254"/>
    </location>
    <ligand>
        <name>NAD(+)</name>
        <dbReference type="ChEBI" id="CHEBI:57540"/>
    </ligand>
</feature>
<dbReference type="EC" id="1.1.1.94" evidence="10 13"/>
<protein>
    <recommendedName>
        <fullName evidence="11 13">Glycerol-3-phosphate dehydrogenase [NAD(P)+]</fullName>
        <ecNumber evidence="10 13">1.1.1.94</ecNumber>
    </recommendedName>
    <alternativeName>
        <fullName evidence="13">NAD(P)(+)-dependent glycerol-3-phosphate dehydrogenase</fullName>
    </alternativeName>
    <alternativeName>
        <fullName evidence="12 13">NAD(P)H-dependent dihydroxyacetone-phosphate reductase</fullName>
    </alternativeName>
</protein>
<keyword evidence="13" id="KW-0963">Cytoplasm</keyword>
<dbReference type="KEGG" id="vrm:44547418_00849"/>
<accession>A0A239YYC0</accession>
<evidence type="ECO:0000256" key="6">
    <source>
        <dbReference type="ARBA" id="ARBA00023098"/>
    </source>
</evidence>
<evidence type="ECO:0000256" key="12">
    <source>
        <dbReference type="ARBA" id="ARBA00080511"/>
    </source>
</evidence>
<evidence type="ECO:0000313" key="20">
    <source>
        <dbReference type="EMBL" id="SNV63747.1"/>
    </source>
</evidence>
<feature type="binding site" evidence="13">
    <location>
        <position position="139"/>
    </location>
    <ligand>
        <name>NADPH</name>
        <dbReference type="ChEBI" id="CHEBI:57783"/>
    </ligand>
</feature>
<comment type="pathway">
    <text evidence="13">Membrane lipid metabolism; glycerophospholipid metabolism.</text>
</comment>
<dbReference type="GO" id="GO:0005975">
    <property type="term" value="P:carbohydrate metabolic process"/>
    <property type="evidence" value="ECO:0007669"/>
    <property type="project" value="InterPro"/>
</dbReference>
<evidence type="ECO:0000256" key="13">
    <source>
        <dbReference type="HAMAP-Rule" id="MF_00394"/>
    </source>
</evidence>
<dbReference type="PRINTS" id="PR00077">
    <property type="entry name" value="GPDHDRGNASE"/>
</dbReference>
<feature type="binding site" evidence="13">
    <location>
        <position position="105"/>
    </location>
    <ligand>
        <name>sn-glycerol 3-phosphate</name>
        <dbReference type="ChEBI" id="CHEBI:57597"/>
    </ligand>
</feature>
<dbReference type="InterPro" id="IPR008927">
    <property type="entry name" value="6-PGluconate_DH-like_C_sf"/>
</dbReference>
<keyword evidence="6 13" id="KW-0443">Lipid metabolism</keyword>
<feature type="binding site" evidence="13">
    <location>
        <position position="11"/>
    </location>
    <ligand>
        <name>NADPH</name>
        <dbReference type="ChEBI" id="CHEBI:57783"/>
    </ligand>
</feature>
<dbReference type="InterPro" id="IPR006168">
    <property type="entry name" value="G3P_DH_NAD-dep"/>
</dbReference>
<dbReference type="PANTHER" id="PTHR11728:SF1">
    <property type="entry name" value="GLYCEROL-3-PHOSPHATE DEHYDROGENASE [NAD(+)] 2, CHLOROPLASTIC"/>
    <property type="match status" value="1"/>
</dbReference>
<dbReference type="GO" id="GO:0046167">
    <property type="term" value="P:glycerol-3-phosphate biosynthetic process"/>
    <property type="evidence" value="ECO:0007669"/>
    <property type="project" value="UniProtKB-UniRule"/>
</dbReference>
<evidence type="ECO:0000259" key="19">
    <source>
        <dbReference type="Pfam" id="PF07479"/>
    </source>
</evidence>
<feature type="binding site" evidence="13">
    <location>
        <position position="105"/>
    </location>
    <ligand>
        <name>NADPH</name>
        <dbReference type="ChEBI" id="CHEBI:57783"/>
    </ligand>
</feature>
<feature type="binding site" evidence="13">
    <location>
        <position position="190"/>
    </location>
    <ligand>
        <name>sn-glycerol 3-phosphate</name>
        <dbReference type="ChEBI" id="CHEBI:57597"/>
    </ligand>
</feature>
<dbReference type="GO" id="GO:0008654">
    <property type="term" value="P:phospholipid biosynthetic process"/>
    <property type="evidence" value="ECO:0007669"/>
    <property type="project" value="UniProtKB-KW"/>
</dbReference>
<evidence type="ECO:0000256" key="17">
    <source>
        <dbReference type="RuleBase" id="RU000437"/>
    </source>
</evidence>
<feature type="binding site" evidence="13">
    <location>
        <position position="255"/>
    </location>
    <ligand>
        <name>sn-glycerol 3-phosphate</name>
        <dbReference type="ChEBI" id="CHEBI:57597"/>
    </ligand>
</feature>